<dbReference type="PANTHER" id="PTHR46796:SF13">
    <property type="entry name" value="HTH-TYPE TRANSCRIPTIONAL ACTIVATOR RHAS"/>
    <property type="match status" value="1"/>
</dbReference>
<evidence type="ECO:0000256" key="1">
    <source>
        <dbReference type="ARBA" id="ARBA00023015"/>
    </source>
</evidence>
<sequence>MQIKLSTDGCTDFMFILENTVNHGIKMQPYHSYFIGPMDICSALITSSGTINTFGVRFRPCGLSRFMKISLSELTNIRLSVNDLDTIFSDSFAERLFEEQSIQCKINLIERYLKEHLYKSIHTMDTQIAYAVNQINAHEGKISISHLMNEVNLCQRHFERKFKLHTGFTPQKYNSIVKFKNAIKILRNESFDNLLSVAVKAGYYDASHLSREMKKLSGSTPNFFLSLPPDNETTIIYTK</sequence>
<evidence type="ECO:0000313" key="6">
    <source>
        <dbReference type="Proteomes" id="UP000095576"/>
    </source>
</evidence>
<organism evidence="5 6">
    <name type="scientific">Bacteroides thetaiotaomicron</name>
    <dbReference type="NCBI Taxonomy" id="818"/>
    <lineage>
        <taxon>Bacteria</taxon>
        <taxon>Pseudomonadati</taxon>
        <taxon>Bacteroidota</taxon>
        <taxon>Bacteroidia</taxon>
        <taxon>Bacteroidales</taxon>
        <taxon>Bacteroidaceae</taxon>
        <taxon>Bacteroides</taxon>
    </lineage>
</organism>
<dbReference type="Pfam" id="PF12833">
    <property type="entry name" value="HTH_18"/>
    <property type="match status" value="1"/>
</dbReference>
<evidence type="ECO:0000256" key="2">
    <source>
        <dbReference type="ARBA" id="ARBA00023125"/>
    </source>
</evidence>
<keyword evidence="3" id="KW-0804">Transcription</keyword>
<dbReference type="GO" id="GO:0043565">
    <property type="term" value="F:sequence-specific DNA binding"/>
    <property type="evidence" value="ECO:0007669"/>
    <property type="project" value="InterPro"/>
</dbReference>
<dbReference type="PROSITE" id="PS01124">
    <property type="entry name" value="HTH_ARAC_FAMILY_2"/>
    <property type="match status" value="1"/>
</dbReference>
<gene>
    <name evidence="5" type="ORF">ERS852511_02311</name>
</gene>
<dbReference type="SMART" id="SM00342">
    <property type="entry name" value="HTH_ARAC"/>
    <property type="match status" value="1"/>
</dbReference>
<dbReference type="PANTHER" id="PTHR46796">
    <property type="entry name" value="HTH-TYPE TRANSCRIPTIONAL ACTIVATOR RHAS-RELATED"/>
    <property type="match status" value="1"/>
</dbReference>
<dbReference type="InterPro" id="IPR046532">
    <property type="entry name" value="DUF6597"/>
</dbReference>
<dbReference type="InterPro" id="IPR018060">
    <property type="entry name" value="HTH_AraC"/>
</dbReference>
<accession>A0A174NR80</accession>
<dbReference type="InterPro" id="IPR050204">
    <property type="entry name" value="AraC_XylS_family_regulators"/>
</dbReference>
<dbReference type="GO" id="GO:0003700">
    <property type="term" value="F:DNA-binding transcription factor activity"/>
    <property type="evidence" value="ECO:0007669"/>
    <property type="project" value="InterPro"/>
</dbReference>
<dbReference type="EMBL" id="CZAP01000006">
    <property type="protein sequence ID" value="CUP50096.1"/>
    <property type="molecule type" value="Genomic_DNA"/>
</dbReference>
<reference evidence="5 6" key="1">
    <citation type="submission" date="2015-09" db="EMBL/GenBank/DDBJ databases">
        <authorList>
            <consortium name="Pathogen Informatics"/>
        </authorList>
    </citation>
    <scope>NUCLEOTIDE SEQUENCE [LARGE SCALE GENOMIC DNA]</scope>
    <source>
        <strain evidence="5 6">2789STDY5834899</strain>
    </source>
</reference>
<name>A0A174NR80_BACT4</name>
<protein>
    <submittedName>
        <fullName evidence="5">AraC family transcriptional regulator</fullName>
    </submittedName>
</protein>
<dbReference type="Pfam" id="PF20240">
    <property type="entry name" value="DUF6597"/>
    <property type="match status" value="1"/>
</dbReference>
<keyword evidence="2" id="KW-0238">DNA-binding</keyword>
<proteinExistence type="predicted"/>
<dbReference type="Proteomes" id="UP000095576">
    <property type="component" value="Unassembled WGS sequence"/>
</dbReference>
<dbReference type="Gene3D" id="1.10.10.60">
    <property type="entry name" value="Homeodomain-like"/>
    <property type="match status" value="1"/>
</dbReference>
<feature type="domain" description="HTH araC/xylS-type" evidence="4">
    <location>
        <begin position="125"/>
        <end position="227"/>
    </location>
</feature>
<evidence type="ECO:0000256" key="3">
    <source>
        <dbReference type="ARBA" id="ARBA00023163"/>
    </source>
</evidence>
<evidence type="ECO:0000313" key="5">
    <source>
        <dbReference type="EMBL" id="CUP50096.1"/>
    </source>
</evidence>
<keyword evidence="1" id="KW-0805">Transcription regulation</keyword>
<dbReference type="AlphaFoldDB" id="A0A174NR80"/>
<evidence type="ECO:0000259" key="4">
    <source>
        <dbReference type="PROSITE" id="PS01124"/>
    </source>
</evidence>